<keyword evidence="2" id="KW-1185">Reference proteome</keyword>
<accession>A0ACB8TCE8</accession>
<sequence length="361" mass="38093">MRGLSVCLVFAGVARAAEVYLNPQVSVPSHLSTSDASSVIARHLQLEQFEPLPENGQSVIGAFDGSFVGQGARSSLLLSIDEADAKAVIPDALKPSFSLASSSPVSSFSKSISMYLDRAPHVFSHVFSQPTHNDLPSPRLLNLFSVPSSATDLFLSELSALVNFIESDADASWDSFGAFELHGLSEIAKAFGRTSAQYELAAESLRASLYGALHSDRLNLVILTYSANGLAKRSPQQSPLPPNIPPQPIGSDILCFTSAEVCSNSTSACSGRGECVAGSKAGRTCFVCSCSATKDSKGRTNHWAGTQCERKDVSGDFVLLAGTTIGLIIMVAGSISLLVTMGDMKLPSVLTGTIARDRKKD</sequence>
<proteinExistence type="predicted"/>
<dbReference type="Proteomes" id="UP000814140">
    <property type="component" value="Unassembled WGS sequence"/>
</dbReference>
<reference evidence="1" key="2">
    <citation type="journal article" date="2022" name="New Phytol.">
        <title>Evolutionary transition to the ectomycorrhizal habit in the genomes of a hyperdiverse lineage of mushroom-forming fungi.</title>
        <authorList>
            <person name="Looney B."/>
            <person name="Miyauchi S."/>
            <person name="Morin E."/>
            <person name="Drula E."/>
            <person name="Courty P.E."/>
            <person name="Kohler A."/>
            <person name="Kuo A."/>
            <person name="LaButti K."/>
            <person name="Pangilinan J."/>
            <person name="Lipzen A."/>
            <person name="Riley R."/>
            <person name="Andreopoulos W."/>
            <person name="He G."/>
            <person name="Johnson J."/>
            <person name="Nolan M."/>
            <person name="Tritt A."/>
            <person name="Barry K.W."/>
            <person name="Grigoriev I.V."/>
            <person name="Nagy L.G."/>
            <person name="Hibbett D."/>
            <person name="Henrissat B."/>
            <person name="Matheny P.B."/>
            <person name="Labbe J."/>
            <person name="Martin F.M."/>
        </authorList>
    </citation>
    <scope>NUCLEOTIDE SEQUENCE</scope>
    <source>
        <strain evidence="1">HHB10654</strain>
    </source>
</reference>
<gene>
    <name evidence="1" type="ORF">BV25DRAFT_1974854</name>
</gene>
<evidence type="ECO:0000313" key="2">
    <source>
        <dbReference type="Proteomes" id="UP000814140"/>
    </source>
</evidence>
<reference evidence="1" key="1">
    <citation type="submission" date="2021-03" db="EMBL/GenBank/DDBJ databases">
        <authorList>
            <consortium name="DOE Joint Genome Institute"/>
            <person name="Ahrendt S."/>
            <person name="Looney B.P."/>
            <person name="Miyauchi S."/>
            <person name="Morin E."/>
            <person name="Drula E."/>
            <person name="Courty P.E."/>
            <person name="Chicoki N."/>
            <person name="Fauchery L."/>
            <person name="Kohler A."/>
            <person name="Kuo A."/>
            <person name="Labutti K."/>
            <person name="Pangilinan J."/>
            <person name="Lipzen A."/>
            <person name="Riley R."/>
            <person name="Andreopoulos W."/>
            <person name="He G."/>
            <person name="Johnson J."/>
            <person name="Barry K.W."/>
            <person name="Grigoriev I.V."/>
            <person name="Nagy L."/>
            <person name="Hibbett D."/>
            <person name="Henrissat B."/>
            <person name="Matheny P.B."/>
            <person name="Labbe J."/>
            <person name="Martin F."/>
        </authorList>
    </citation>
    <scope>NUCLEOTIDE SEQUENCE</scope>
    <source>
        <strain evidence="1">HHB10654</strain>
    </source>
</reference>
<name>A0ACB8TCE8_9AGAM</name>
<organism evidence="1 2">
    <name type="scientific">Artomyces pyxidatus</name>
    <dbReference type="NCBI Taxonomy" id="48021"/>
    <lineage>
        <taxon>Eukaryota</taxon>
        <taxon>Fungi</taxon>
        <taxon>Dikarya</taxon>
        <taxon>Basidiomycota</taxon>
        <taxon>Agaricomycotina</taxon>
        <taxon>Agaricomycetes</taxon>
        <taxon>Russulales</taxon>
        <taxon>Auriscalpiaceae</taxon>
        <taxon>Artomyces</taxon>
    </lineage>
</organism>
<evidence type="ECO:0000313" key="1">
    <source>
        <dbReference type="EMBL" id="KAI0066017.1"/>
    </source>
</evidence>
<dbReference type="EMBL" id="MU277193">
    <property type="protein sequence ID" value="KAI0066017.1"/>
    <property type="molecule type" value="Genomic_DNA"/>
</dbReference>
<comment type="caution">
    <text evidence="1">The sequence shown here is derived from an EMBL/GenBank/DDBJ whole genome shotgun (WGS) entry which is preliminary data.</text>
</comment>
<protein>
    <submittedName>
        <fullName evidence="1">Uncharacterized protein</fullName>
    </submittedName>
</protein>